<feature type="region of interest" description="Disordered" evidence="1">
    <location>
        <begin position="1"/>
        <end position="131"/>
    </location>
</feature>
<reference evidence="3" key="1">
    <citation type="submission" date="2016-10" db="EMBL/GenBank/DDBJ databases">
        <authorList>
            <person name="Varghese N."/>
            <person name="Submissions S."/>
        </authorList>
    </citation>
    <scope>NUCLEOTIDE SEQUENCE [LARGE SCALE GENOMIC DNA]</scope>
    <source>
        <strain evidence="3">DSM 45789</strain>
    </source>
</reference>
<evidence type="ECO:0000256" key="1">
    <source>
        <dbReference type="SAM" id="MobiDB-lite"/>
    </source>
</evidence>
<evidence type="ECO:0000313" key="2">
    <source>
        <dbReference type="EMBL" id="SFS80658.1"/>
    </source>
</evidence>
<organism evidence="2 3">
    <name type="scientific">Marininema halotolerans</name>
    <dbReference type="NCBI Taxonomy" id="1155944"/>
    <lineage>
        <taxon>Bacteria</taxon>
        <taxon>Bacillati</taxon>
        <taxon>Bacillota</taxon>
        <taxon>Bacilli</taxon>
        <taxon>Bacillales</taxon>
        <taxon>Thermoactinomycetaceae</taxon>
        <taxon>Marininema</taxon>
    </lineage>
</organism>
<dbReference type="OrthoDB" id="2988087at2"/>
<feature type="compositionally biased region" description="Basic and acidic residues" evidence="1">
    <location>
        <begin position="9"/>
        <end position="26"/>
    </location>
</feature>
<sequence length="317" mass="35554">MAELFMKQMVEEILARDQEKDDERKKQATNSPQAPIHSPPSSTPLVPTGIRRPNYQREQQQKRLSPLYQKSSLKDEASHKNEGGNKEKKHPDWEIGEKEANSHRESVSMQRLSLSQAHGLSTARRRQRPERIGRLRNGVEIWFFAGLHPRVAQALQVSGTTCTAVGIITCPAPLKGPVFSAAMLLEDQPEIEREILTGAEGIQLRLGGDDPDHLRTLLRELFMRLNRAGLKRVSIHFSKQPTSLLEKVLPAGEQGAAVLFEGMSEGECWAMLQRGWETIPDSDLHFRVDQSALLLRGDLGVIESVIKVIQREIDSLG</sequence>
<proteinExistence type="predicted"/>
<evidence type="ECO:0000313" key="3">
    <source>
        <dbReference type="Proteomes" id="UP000198660"/>
    </source>
</evidence>
<gene>
    <name evidence="2" type="ORF">SAMN05444972_10852</name>
</gene>
<accession>A0A1I6SUW2</accession>
<feature type="compositionally biased region" description="Basic and acidic residues" evidence="1">
    <location>
        <begin position="72"/>
        <end position="106"/>
    </location>
</feature>
<dbReference type="EMBL" id="FPAA01000008">
    <property type="protein sequence ID" value="SFS80658.1"/>
    <property type="molecule type" value="Genomic_DNA"/>
</dbReference>
<dbReference type="Proteomes" id="UP000198660">
    <property type="component" value="Unassembled WGS sequence"/>
</dbReference>
<dbReference type="AlphaFoldDB" id="A0A1I6SUW2"/>
<feature type="compositionally biased region" description="Polar residues" evidence="1">
    <location>
        <begin position="107"/>
        <end position="119"/>
    </location>
</feature>
<keyword evidence="3" id="KW-1185">Reference proteome</keyword>
<name>A0A1I6SUW2_9BACL</name>
<dbReference type="RefSeq" id="WP_091837512.1">
    <property type="nucleotide sequence ID" value="NZ_FPAA01000008.1"/>
</dbReference>
<protein>
    <submittedName>
        <fullName evidence="2">Uncharacterized protein</fullName>
    </submittedName>
</protein>